<evidence type="ECO:0000256" key="1">
    <source>
        <dbReference type="ARBA" id="ARBA00023117"/>
    </source>
</evidence>
<dbReference type="OMA" id="IEYETDW"/>
<gene>
    <name evidence="5" type="ORF">WOLCODRAFT_133656</name>
</gene>
<dbReference type="Proteomes" id="UP000218811">
    <property type="component" value="Unassembled WGS sequence"/>
</dbReference>
<dbReference type="SUPFAM" id="SSF47370">
    <property type="entry name" value="Bromodomain"/>
    <property type="match status" value="1"/>
</dbReference>
<feature type="domain" description="Bromo" evidence="4">
    <location>
        <begin position="76"/>
        <end position="146"/>
    </location>
</feature>
<dbReference type="Pfam" id="PF00439">
    <property type="entry name" value="Bromodomain"/>
    <property type="match status" value="1"/>
</dbReference>
<feature type="compositionally biased region" description="Basic and acidic residues" evidence="3">
    <location>
        <begin position="666"/>
        <end position="691"/>
    </location>
</feature>
<dbReference type="CDD" id="cd04369">
    <property type="entry name" value="Bromodomain"/>
    <property type="match status" value="1"/>
</dbReference>
<feature type="region of interest" description="Disordered" evidence="3">
    <location>
        <begin position="181"/>
        <end position="247"/>
    </location>
</feature>
<evidence type="ECO:0000256" key="2">
    <source>
        <dbReference type="PROSITE-ProRule" id="PRU00035"/>
    </source>
</evidence>
<dbReference type="InterPro" id="IPR051831">
    <property type="entry name" value="Bromodomain_contain_prot"/>
</dbReference>
<feature type="region of interest" description="Disordered" evidence="3">
    <location>
        <begin position="319"/>
        <end position="343"/>
    </location>
</feature>
<dbReference type="AlphaFoldDB" id="A0A2H3JB63"/>
<evidence type="ECO:0000256" key="3">
    <source>
        <dbReference type="SAM" id="MobiDB-lite"/>
    </source>
</evidence>
<feature type="region of interest" description="Disordered" evidence="3">
    <location>
        <begin position="465"/>
        <end position="500"/>
    </location>
</feature>
<accession>A0A2H3JB63</accession>
<organism evidence="5 6">
    <name type="scientific">Wolfiporia cocos (strain MD-104)</name>
    <name type="common">Brown rot fungus</name>
    <dbReference type="NCBI Taxonomy" id="742152"/>
    <lineage>
        <taxon>Eukaryota</taxon>
        <taxon>Fungi</taxon>
        <taxon>Dikarya</taxon>
        <taxon>Basidiomycota</taxon>
        <taxon>Agaricomycotina</taxon>
        <taxon>Agaricomycetes</taxon>
        <taxon>Polyporales</taxon>
        <taxon>Phaeolaceae</taxon>
        <taxon>Wolfiporia</taxon>
    </lineage>
</organism>
<feature type="region of interest" description="Disordered" evidence="3">
    <location>
        <begin position="666"/>
        <end position="695"/>
    </location>
</feature>
<dbReference type="PRINTS" id="PR00503">
    <property type="entry name" value="BROMODOMAIN"/>
</dbReference>
<dbReference type="PROSITE" id="PS50014">
    <property type="entry name" value="BROMODOMAIN_2"/>
    <property type="match status" value="1"/>
</dbReference>
<dbReference type="GO" id="GO:0005634">
    <property type="term" value="C:nucleus"/>
    <property type="evidence" value="ECO:0007669"/>
    <property type="project" value="TreeGrafter"/>
</dbReference>
<evidence type="ECO:0000259" key="4">
    <source>
        <dbReference type="PROSITE" id="PS50014"/>
    </source>
</evidence>
<dbReference type="PANTHER" id="PTHR22881">
    <property type="entry name" value="BROMODOMAIN CONTAINING PROTEIN"/>
    <property type="match status" value="1"/>
</dbReference>
<evidence type="ECO:0000313" key="5">
    <source>
        <dbReference type="EMBL" id="PCH34908.1"/>
    </source>
</evidence>
<dbReference type="InterPro" id="IPR001487">
    <property type="entry name" value="Bromodomain"/>
</dbReference>
<feature type="region of interest" description="Disordered" evidence="3">
    <location>
        <begin position="770"/>
        <end position="810"/>
    </location>
</feature>
<dbReference type="PANTHER" id="PTHR22881:SF27">
    <property type="entry name" value="BROMODOMAIN CONTAINING 7_9"/>
    <property type="match status" value="1"/>
</dbReference>
<sequence length="855" mass="93894">MFDGDSLSDHVEHGGSGSGSGLKLVIPSLKTVQALKGKKRRNSFKLAQEEPVRKAPRPVKLKPLKEVLAKLIAQIKKKDDYAFFLQPVDVSQVPGYLDVVKRPMDFGTMTTKVGRGRYRSLEEFADDLRLVTTNAKTFNPPGTIYHTEAERIEVWALEHIAKAAATVIEYEADWNIEIERDSADDAGTPMDVDDGASLADSSQTPITPHAQAGSRRRGGGTVKKPPGALSESLEPDGGLPGAKDGLGAFPPGSDWANLMLSLKLRGKRHRTKRERIRMEKGGPPYCPDGSLDYTELENPFSVLSFFVPEPPTRPALTPLYFEEPPFDSPKSPESSKMPRRFPAPVNIPVSSPATFSATPVAPSASSATMQAAGSSSHTKPRRRHWHIQRGAPPRRARDRDGADDEGWTPEPRPAVHTDFGAFATLVPELAEETGVPADGIEQRLGTQEALCEAVRESVEGWVFKKRESEQESEGQVGKAEEQDRVGEEEDVGEGKEENMEENFWKGKGDEAREYLLDVVYGGVDGLAYVCSLAQFVHLDEPLSEDTDPASPPTYSALGMPLATWVARHVLDPLTDGRHRTLTEATAYLSDIARLSSLSPSVAQQLSLSLRAYPRVAAALADVLRTTRAEKVDMAALIRHPEELYEVEGRWLGKTLAEERAQERAQKAEDEWARKKEESVRKAEEARMRGETEGGNEDLGRAALELLKYATEKHQEAMAARLDALKEDSQLLQSVMERTAEMVVELSRQRMEGTGLKAEGGLSSLLQELDDAGRGKGKGKQRDDQASTPAPADAAYGSEFKQKDTHTDEEDPQLKILRLNLLALAKRTPLDQINKLPAELVPASLRGIVPTIDQQI</sequence>
<dbReference type="GO" id="GO:0006357">
    <property type="term" value="P:regulation of transcription by RNA polymerase II"/>
    <property type="evidence" value="ECO:0007669"/>
    <property type="project" value="TreeGrafter"/>
</dbReference>
<keyword evidence="6" id="KW-1185">Reference proteome</keyword>
<feature type="region of interest" description="Disordered" evidence="3">
    <location>
        <begin position="1"/>
        <end position="20"/>
    </location>
</feature>
<dbReference type="EMBL" id="KB467832">
    <property type="protein sequence ID" value="PCH34908.1"/>
    <property type="molecule type" value="Genomic_DNA"/>
</dbReference>
<dbReference type="Gene3D" id="1.20.920.10">
    <property type="entry name" value="Bromodomain-like"/>
    <property type="match status" value="1"/>
</dbReference>
<dbReference type="InterPro" id="IPR036427">
    <property type="entry name" value="Bromodomain-like_sf"/>
</dbReference>
<keyword evidence="1 2" id="KW-0103">Bromodomain</keyword>
<feature type="compositionally biased region" description="Low complexity" evidence="3">
    <location>
        <begin position="355"/>
        <end position="368"/>
    </location>
</feature>
<feature type="region of interest" description="Disordered" evidence="3">
    <location>
        <begin position="355"/>
        <end position="416"/>
    </location>
</feature>
<reference evidence="5 6" key="1">
    <citation type="journal article" date="2012" name="Science">
        <title>The Paleozoic origin of enzymatic lignin decomposition reconstructed from 31 fungal genomes.</title>
        <authorList>
            <person name="Floudas D."/>
            <person name="Binder M."/>
            <person name="Riley R."/>
            <person name="Barry K."/>
            <person name="Blanchette R.A."/>
            <person name="Henrissat B."/>
            <person name="Martinez A.T."/>
            <person name="Otillar R."/>
            <person name="Spatafora J.W."/>
            <person name="Yadav J.S."/>
            <person name="Aerts A."/>
            <person name="Benoit I."/>
            <person name="Boyd A."/>
            <person name="Carlson A."/>
            <person name="Copeland A."/>
            <person name="Coutinho P.M."/>
            <person name="de Vries R.P."/>
            <person name="Ferreira P."/>
            <person name="Findley K."/>
            <person name="Foster B."/>
            <person name="Gaskell J."/>
            <person name="Glotzer D."/>
            <person name="Gorecki P."/>
            <person name="Heitman J."/>
            <person name="Hesse C."/>
            <person name="Hori C."/>
            <person name="Igarashi K."/>
            <person name="Jurgens J.A."/>
            <person name="Kallen N."/>
            <person name="Kersten P."/>
            <person name="Kohler A."/>
            <person name="Kuees U."/>
            <person name="Kumar T.K.A."/>
            <person name="Kuo A."/>
            <person name="LaButti K."/>
            <person name="Larrondo L.F."/>
            <person name="Lindquist E."/>
            <person name="Ling A."/>
            <person name="Lombard V."/>
            <person name="Lucas S."/>
            <person name="Lundell T."/>
            <person name="Martin R."/>
            <person name="McLaughlin D.J."/>
            <person name="Morgenstern I."/>
            <person name="Morin E."/>
            <person name="Murat C."/>
            <person name="Nagy L.G."/>
            <person name="Nolan M."/>
            <person name="Ohm R.A."/>
            <person name="Patyshakuliyeva A."/>
            <person name="Rokas A."/>
            <person name="Ruiz-Duenas F.J."/>
            <person name="Sabat G."/>
            <person name="Salamov A."/>
            <person name="Samejima M."/>
            <person name="Schmutz J."/>
            <person name="Slot J.C."/>
            <person name="St John F."/>
            <person name="Stenlid J."/>
            <person name="Sun H."/>
            <person name="Sun S."/>
            <person name="Syed K."/>
            <person name="Tsang A."/>
            <person name="Wiebenga A."/>
            <person name="Young D."/>
            <person name="Pisabarro A."/>
            <person name="Eastwood D.C."/>
            <person name="Martin F."/>
            <person name="Cullen D."/>
            <person name="Grigoriev I.V."/>
            <person name="Hibbett D.S."/>
        </authorList>
    </citation>
    <scope>NUCLEOTIDE SEQUENCE [LARGE SCALE GENOMIC DNA]</scope>
    <source>
        <strain evidence="5 6">MD-104</strain>
    </source>
</reference>
<dbReference type="OrthoDB" id="21449at2759"/>
<proteinExistence type="predicted"/>
<protein>
    <recommendedName>
        <fullName evidence="4">Bromo domain-containing protein</fullName>
    </recommendedName>
</protein>
<evidence type="ECO:0000313" key="6">
    <source>
        <dbReference type="Proteomes" id="UP000218811"/>
    </source>
</evidence>
<dbReference type="SMART" id="SM00297">
    <property type="entry name" value="BROMO"/>
    <property type="match status" value="1"/>
</dbReference>
<dbReference type="GO" id="GO:0006325">
    <property type="term" value="P:chromatin organization"/>
    <property type="evidence" value="ECO:0007669"/>
    <property type="project" value="UniProtKB-ARBA"/>
</dbReference>
<dbReference type="STRING" id="742152.A0A2H3JB63"/>
<name>A0A2H3JB63_WOLCO</name>
<feature type="compositionally biased region" description="Basic residues" evidence="3">
    <location>
        <begin position="378"/>
        <end position="394"/>
    </location>
</feature>